<dbReference type="Pfam" id="PF00899">
    <property type="entry name" value="ThiF"/>
    <property type="match status" value="1"/>
</dbReference>
<name>A0A4Y6PSD1_PERCE</name>
<feature type="domain" description="THIF-type NAD/FAD binding fold" evidence="1">
    <location>
        <begin position="102"/>
        <end position="305"/>
    </location>
</feature>
<keyword evidence="3" id="KW-1185">Reference proteome</keyword>
<dbReference type="InterPro" id="IPR000594">
    <property type="entry name" value="ThiF_NAD_FAD-bd"/>
</dbReference>
<evidence type="ECO:0000259" key="1">
    <source>
        <dbReference type="Pfam" id="PF00899"/>
    </source>
</evidence>
<dbReference type="EMBL" id="CP041186">
    <property type="protein sequence ID" value="QDG51150.1"/>
    <property type="molecule type" value="Genomic_DNA"/>
</dbReference>
<dbReference type="PANTHER" id="PTHR43267">
    <property type="entry name" value="TRNA THREONYLCARBAMOYLADENOSINE DEHYDRATASE"/>
    <property type="match status" value="1"/>
</dbReference>
<accession>A0A4Y6PSD1</accession>
<evidence type="ECO:0000313" key="2">
    <source>
        <dbReference type="EMBL" id="QDG51150.1"/>
    </source>
</evidence>
<gene>
    <name evidence="2" type="ORF">FIV42_10500</name>
</gene>
<dbReference type="InterPro" id="IPR035985">
    <property type="entry name" value="Ubiquitin-activating_enz"/>
</dbReference>
<dbReference type="OrthoDB" id="9804286at2"/>
<reference evidence="2 3" key="1">
    <citation type="submission" date="2019-06" db="EMBL/GenBank/DDBJ databases">
        <title>Persicimonas caeni gen. nov., sp. nov., a predatory bacterium isolated from solar saltern.</title>
        <authorList>
            <person name="Wang S."/>
        </authorList>
    </citation>
    <scope>NUCLEOTIDE SEQUENCE [LARGE SCALE GENOMIC DNA]</scope>
    <source>
        <strain evidence="2 3">YN101</strain>
    </source>
</reference>
<protein>
    <submittedName>
        <fullName evidence="2">ThiF family adenylyltransferase</fullName>
    </submittedName>
</protein>
<proteinExistence type="predicted"/>
<organism evidence="2 3">
    <name type="scientific">Persicimonas caeni</name>
    <dbReference type="NCBI Taxonomy" id="2292766"/>
    <lineage>
        <taxon>Bacteria</taxon>
        <taxon>Deltaproteobacteria</taxon>
        <taxon>Bradymonadales</taxon>
        <taxon>Bradymonadaceae</taxon>
        <taxon>Persicimonas</taxon>
    </lineage>
</organism>
<keyword evidence="2" id="KW-0808">Transferase</keyword>
<accession>A0A5B8Y401</accession>
<dbReference type="Proteomes" id="UP000315995">
    <property type="component" value="Chromosome"/>
</dbReference>
<dbReference type="GO" id="GO:0061504">
    <property type="term" value="P:cyclic threonylcarbamoyladenosine biosynthetic process"/>
    <property type="evidence" value="ECO:0007669"/>
    <property type="project" value="TreeGrafter"/>
</dbReference>
<sequence>MAHYLWLLPTVSPANEDGSLVLRGTRKKITISNLGKAGVAALAKLDGTRTEAELLDIPIFELLMPVLEERGWLVRLSARLDEFRQEEPLFTRQLSYYAHLQPFEPDAILRDLKSRTVIVYGMGGIGCHCALTLAGAGVEKMHLIDHDTIDFSNLNRQILYTAEDLGRPKVEVAARELARRFPALELHTHTFNVDRDADVELPEADLIAVCGECEGLYDHPGLVADTPLIRGGYEGCVGLIGPYVDPGFNTPSWRQLMTVLDRPSIAQALSAAIKLPNSWNSSGSTINTLMGGLMGEAAIRILAADHLPLLVGFEELRIDLRDLSLTRSPIAQ</sequence>
<evidence type="ECO:0000313" key="3">
    <source>
        <dbReference type="Proteomes" id="UP000315995"/>
    </source>
</evidence>
<dbReference type="SUPFAM" id="SSF69572">
    <property type="entry name" value="Activating enzymes of the ubiquitin-like proteins"/>
    <property type="match status" value="1"/>
</dbReference>
<dbReference type="InterPro" id="IPR045886">
    <property type="entry name" value="ThiF/MoeB/HesA"/>
</dbReference>
<dbReference type="GO" id="GO:0008641">
    <property type="term" value="F:ubiquitin-like modifier activating enzyme activity"/>
    <property type="evidence" value="ECO:0007669"/>
    <property type="project" value="InterPro"/>
</dbReference>
<dbReference type="RefSeq" id="WP_141197635.1">
    <property type="nucleotide sequence ID" value="NZ_CP041186.1"/>
</dbReference>
<dbReference type="AlphaFoldDB" id="A0A4Y6PSD1"/>
<dbReference type="GO" id="GO:0016779">
    <property type="term" value="F:nucleotidyltransferase activity"/>
    <property type="evidence" value="ECO:0007669"/>
    <property type="project" value="UniProtKB-KW"/>
</dbReference>
<dbReference type="Gene3D" id="3.40.50.720">
    <property type="entry name" value="NAD(P)-binding Rossmann-like Domain"/>
    <property type="match status" value="1"/>
</dbReference>
<dbReference type="GO" id="GO:0061503">
    <property type="term" value="F:tRNA threonylcarbamoyladenosine dehydratase"/>
    <property type="evidence" value="ECO:0007669"/>
    <property type="project" value="TreeGrafter"/>
</dbReference>
<keyword evidence="2" id="KW-0548">Nucleotidyltransferase</keyword>
<dbReference type="PANTHER" id="PTHR43267:SF2">
    <property type="entry name" value="TRNA THREONYLCARBAMOYLADENOSINE DEHYDRATASE 1-RELATED"/>
    <property type="match status" value="1"/>
</dbReference>